<organism evidence="2 3">
    <name type="scientific">Leucocoprinus leucothites</name>
    <dbReference type="NCBI Taxonomy" id="201217"/>
    <lineage>
        <taxon>Eukaryota</taxon>
        <taxon>Fungi</taxon>
        <taxon>Dikarya</taxon>
        <taxon>Basidiomycota</taxon>
        <taxon>Agaricomycotina</taxon>
        <taxon>Agaricomycetes</taxon>
        <taxon>Agaricomycetidae</taxon>
        <taxon>Agaricales</taxon>
        <taxon>Agaricineae</taxon>
        <taxon>Agaricaceae</taxon>
        <taxon>Leucocoprinus</taxon>
    </lineage>
</organism>
<dbReference type="InterPro" id="IPR004354">
    <property type="entry name" value="Meiotic_Rec114"/>
</dbReference>
<feature type="region of interest" description="Disordered" evidence="1">
    <location>
        <begin position="207"/>
        <end position="295"/>
    </location>
</feature>
<sequence>MAYTTTATTTYSLLKYSRSYPTGNVTVNDWQHFMNPVLRLVLDVTKTEKSELRSVRIKVIWTIQNGGVITMNDNSEIVLASFRTQPLEDMDFLSFSNIQPRSGLPMNVPLKAVYRHTMVGIRYLHPLDMANTSIFRRFQISFASEMDTNAFINLIQGVCLCKMSPAPAASHIQNTGGLNPGTALGPSSMTVQTNNIPAILQDSQYQFGPSSQLQPPLTSQGAYINNYGERTTPNTPQLSSMPPPPLPSQTLRKASSSLDLDATYNDSQNAAPGAPAQQLTQPSYMSSQTFTTPSSSQVSVRQGTMDAEKVASQAAEQKVTAHPFISALKEATSLYNLPLDVLEHSVGDVLREDGFLTLVRM</sequence>
<dbReference type="OrthoDB" id="3364736at2759"/>
<protein>
    <submittedName>
        <fullName evidence="2">Uncharacterized protein</fullName>
    </submittedName>
</protein>
<accession>A0A8H5D1X0</accession>
<evidence type="ECO:0000256" key="1">
    <source>
        <dbReference type="SAM" id="MobiDB-lite"/>
    </source>
</evidence>
<dbReference type="Proteomes" id="UP000559027">
    <property type="component" value="Unassembled WGS sequence"/>
</dbReference>
<feature type="compositionally biased region" description="Polar residues" evidence="1">
    <location>
        <begin position="207"/>
        <end position="232"/>
    </location>
</feature>
<dbReference type="GO" id="GO:0007131">
    <property type="term" value="P:reciprocal meiotic recombination"/>
    <property type="evidence" value="ECO:0007669"/>
    <property type="project" value="InterPro"/>
</dbReference>
<dbReference type="EMBL" id="JAACJO010000012">
    <property type="protein sequence ID" value="KAF5351975.1"/>
    <property type="molecule type" value="Genomic_DNA"/>
</dbReference>
<dbReference type="AlphaFoldDB" id="A0A8H5D1X0"/>
<reference evidence="2 3" key="1">
    <citation type="journal article" date="2020" name="ISME J.">
        <title>Uncovering the hidden diversity of litter-decomposition mechanisms in mushroom-forming fungi.</title>
        <authorList>
            <person name="Floudas D."/>
            <person name="Bentzer J."/>
            <person name="Ahren D."/>
            <person name="Johansson T."/>
            <person name="Persson P."/>
            <person name="Tunlid A."/>
        </authorList>
    </citation>
    <scope>NUCLEOTIDE SEQUENCE [LARGE SCALE GENOMIC DNA]</scope>
    <source>
        <strain evidence="2 3">CBS 146.42</strain>
    </source>
</reference>
<dbReference type="Pfam" id="PF03525">
    <property type="entry name" value="Meiotic_rec114"/>
    <property type="match status" value="1"/>
</dbReference>
<proteinExistence type="predicted"/>
<gene>
    <name evidence="2" type="ORF">D9756_007605</name>
</gene>
<evidence type="ECO:0000313" key="3">
    <source>
        <dbReference type="Proteomes" id="UP000559027"/>
    </source>
</evidence>
<evidence type="ECO:0000313" key="2">
    <source>
        <dbReference type="EMBL" id="KAF5351975.1"/>
    </source>
</evidence>
<keyword evidence="3" id="KW-1185">Reference proteome</keyword>
<name>A0A8H5D1X0_9AGAR</name>
<feature type="compositionally biased region" description="Polar residues" evidence="1">
    <location>
        <begin position="252"/>
        <end position="270"/>
    </location>
</feature>
<feature type="compositionally biased region" description="Low complexity" evidence="1">
    <location>
        <begin position="286"/>
        <end position="295"/>
    </location>
</feature>
<comment type="caution">
    <text evidence="2">The sequence shown here is derived from an EMBL/GenBank/DDBJ whole genome shotgun (WGS) entry which is preliminary data.</text>
</comment>